<feature type="non-terminal residue" evidence="1">
    <location>
        <position position="178"/>
    </location>
</feature>
<keyword evidence="2" id="KW-1185">Reference proteome</keyword>
<organism evidence="1 2">
    <name type="scientific">Pristionchus entomophagus</name>
    <dbReference type="NCBI Taxonomy" id="358040"/>
    <lineage>
        <taxon>Eukaryota</taxon>
        <taxon>Metazoa</taxon>
        <taxon>Ecdysozoa</taxon>
        <taxon>Nematoda</taxon>
        <taxon>Chromadorea</taxon>
        <taxon>Rhabditida</taxon>
        <taxon>Rhabditina</taxon>
        <taxon>Diplogasteromorpha</taxon>
        <taxon>Diplogasteroidea</taxon>
        <taxon>Neodiplogasteridae</taxon>
        <taxon>Pristionchus</taxon>
    </lineage>
</organism>
<evidence type="ECO:0000313" key="1">
    <source>
        <dbReference type="EMBL" id="GMS85945.1"/>
    </source>
</evidence>
<protein>
    <recommendedName>
        <fullName evidence="3">Acetyltransferase</fullName>
    </recommendedName>
</protein>
<dbReference type="GO" id="GO:0008080">
    <property type="term" value="F:N-acetyltransferase activity"/>
    <property type="evidence" value="ECO:0007669"/>
    <property type="project" value="TreeGrafter"/>
</dbReference>
<dbReference type="SUPFAM" id="SSF55729">
    <property type="entry name" value="Acyl-CoA N-acyltransferases (Nat)"/>
    <property type="match status" value="1"/>
</dbReference>
<dbReference type="AlphaFoldDB" id="A0AAV5STD2"/>
<reference evidence="1" key="1">
    <citation type="submission" date="2023-10" db="EMBL/GenBank/DDBJ databases">
        <title>Genome assembly of Pristionchus species.</title>
        <authorList>
            <person name="Yoshida K."/>
            <person name="Sommer R.J."/>
        </authorList>
    </citation>
    <scope>NUCLEOTIDE SEQUENCE</scope>
    <source>
        <strain evidence="1">RS0144</strain>
    </source>
</reference>
<dbReference type="PANTHER" id="PTHR20905">
    <property type="entry name" value="N-ACETYLTRANSFERASE-RELATED"/>
    <property type="match status" value="1"/>
</dbReference>
<dbReference type="InterPro" id="IPR016181">
    <property type="entry name" value="Acyl_CoA_acyltransferase"/>
</dbReference>
<accession>A0AAV5STD2</accession>
<dbReference type="EMBL" id="BTSX01000002">
    <property type="protein sequence ID" value="GMS85945.1"/>
    <property type="molecule type" value="Genomic_DNA"/>
</dbReference>
<dbReference type="Proteomes" id="UP001432027">
    <property type="component" value="Unassembled WGS sequence"/>
</dbReference>
<comment type="caution">
    <text evidence="1">The sequence shown here is derived from an EMBL/GenBank/DDBJ whole genome shotgun (WGS) entry which is preliminary data.</text>
</comment>
<gene>
    <name evidence="1" type="ORF">PENTCL1PPCAC_8120</name>
</gene>
<proteinExistence type="predicted"/>
<sequence length="178" mass="20987">MSVETVKYVPSTIGVNTERQKPRVTDKFHYRIAVKEDQPEILECVLTGFLNTDSHALALKLTRTEAHELVRWFVERSLHTPYSVMVYDKSTRKLAGIRLYSVIHRDQTKDFEPFKLDYASMADNVRIWYNLTDKQQNKIWSLRLEVQKTLHHEITFVDPAFQRQGIAQHFINLLNIKQ</sequence>
<evidence type="ECO:0000313" key="2">
    <source>
        <dbReference type="Proteomes" id="UP001432027"/>
    </source>
</evidence>
<name>A0AAV5STD2_9BILA</name>
<dbReference type="PANTHER" id="PTHR20905:SF30">
    <property type="entry name" value="N-ACETYLTRANSFERASE DOMAIN-CONTAINING PROTEIN"/>
    <property type="match status" value="1"/>
</dbReference>
<evidence type="ECO:0008006" key="3">
    <source>
        <dbReference type="Google" id="ProtNLM"/>
    </source>
</evidence>
<dbReference type="Gene3D" id="3.40.630.30">
    <property type="match status" value="1"/>
</dbReference>